<dbReference type="InParanoid" id="A0A0C3KLG6"/>
<evidence type="ECO:0000313" key="2">
    <source>
        <dbReference type="EMBL" id="KIO10447.1"/>
    </source>
</evidence>
<dbReference type="AlphaFoldDB" id="A0A0C3KLG6"/>
<evidence type="ECO:0000313" key="3">
    <source>
        <dbReference type="Proteomes" id="UP000054217"/>
    </source>
</evidence>
<name>A0A0C3KLG6_PISTI</name>
<dbReference type="HOGENOM" id="CLU_2470016_0_0_1"/>
<dbReference type="EMBL" id="KN831952">
    <property type="protein sequence ID" value="KIO10447.1"/>
    <property type="molecule type" value="Genomic_DNA"/>
</dbReference>
<sequence length="88" mass="9390">MKAMAVSIIIPCCSTAQLGRLQRRDMHTRLAGFYLGERQLLLMTSYAPIQHAAVSHGLEVAPATSSGDVNSPTHVNQRNGLVVTAGTT</sequence>
<feature type="region of interest" description="Disordered" evidence="1">
    <location>
        <begin position="62"/>
        <end position="88"/>
    </location>
</feature>
<accession>A0A0C3KLG6</accession>
<keyword evidence="3" id="KW-1185">Reference proteome</keyword>
<evidence type="ECO:0000256" key="1">
    <source>
        <dbReference type="SAM" id="MobiDB-lite"/>
    </source>
</evidence>
<reference evidence="3" key="2">
    <citation type="submission" date="2015-01" db="EMBL/GenBank/DDBJ databases">
        <title>Evolutionary Origins and Diversification of the Mycorrhizal Mutualists.</title>
        <authorList>
            <consortium name="DOE Joint Genome Institute"/>
            <consortium name="Mycorrhizal Genomics Consortium"/>
            <person name="Kohler A."/>
            <person name="Kuo A."/>
            <person name="Nagy L.G."/>
            <person name="Floudas D."/>
            <person name="Copeland A."/>
            <person name="Barry K.W."/>
            <person name="Cichocki N."/>
            <person name="Veneault-Fourrey C."/>
            <person name="LaButti K."/>
            <person name="Lindquist E.A."/>
            <person name="Lipzen A."/>
            <person name="Lundell T."/>
            <person name="Morin E."/>
            <person name="Murat C."/>
            <person name="Riley R."/>
            <person name="Ohm R."/>
            <person name="Sun H."/>
            <person name="Tunlid A."/>
            <person name="Henrissat B."/>
            <person name="Grigoriev I.V."/>
            <person name="Hibbett D.S."/>
            <person name="Martin F."/>
        </authorList>
    </citation>
    <scope>NUCLEOTIDE SEQUENCE [LARGE SCALE GENOMIC DNA]</scope>
    <source>
        <strain evidence="3">Marx 270</strain>
    </source>
</reference>
<organism evidence="2 3">
    <name type="scientific">Pisolithus tinctorius Marx 270</name>
    <dbReference type="NCBI Taxonomy" id="870435"/>
    <lineage>
        <taxon>Eukaryota</taxon>
        <taxon>Fungi</taxon>
        <taxon>Dikarya</taxon>
        <taxon>Basidiomycota</taxon>
        <taxon>Agaricomycotina</taxon>
        <taxon>Agaricomycetes</taxon>
        <taxon>Agaricomycetidae</taxon>
        <taxon>Boletales</taxon>
        <taxon>Sclerodermatineae</taxon>
        <taxon>Pisolithaceae</taxon>
        <taxon>Pisolithus</taxon>
    </lineage>
</organism>
<proteinExistence type="predicted"/>
<feature type="compositionally biased region" description="Polar residues" evidence="1">
    <location>
        <begin position="63"/>
        <end position="88"/>
    </location>
</feature>
<protein>
    <submittedName>
        <fullName evidence="2">Uncharacterized protein</fullName>
    </submittedName>
</protein>
<dbReference type="Proteomes" id="UP000054217">
    <property type="component" value="Unassembled WGS sequence"/>
</dbReference>
<reference evidence="2 3" key="1">
    <citation type="submission" date="2014-04" db="EMBL/GenBank/DDBJ databases">
        <authorList>
            <consortium name="DOE Joint Genome Institute"/>
            <person name="Kuo A."/>
            <person name="Kohler A."/>
            <person name="Costa M.D."/>
            <person name="Nagy L.G."/>
            <person name="Floudas D."/>
            <person name="Copeland A."/>
            <person name="Barry K.W."/>
            <person name="Cichocki N."/>
            <person name="Veneault-Fourrey C."/>
            <person name="LaButti K."/>
            <person name="Lindquist E.A."/>
            <person name="Lipzen A."/>
            <person name="Lundell T."/>
            <person name="Morin E."/>
            <person name="Murat C."/>
            <person name="Sun H."/>
            <person name="Tunlid A."/>
            <person name="Henrissat B."/>
            <person name="Grigoriev I.V."/>
            <person name="Hibbett D.S."/>
            <person name="Martin F."/>
            <person name="Nordberg H.P."/>
            <person name="Cantor M.N."/>
            <person name="Hua S.X."/>
        </authorList>
    </citation>
    <scope>NUCLEOTIDE SEQUENCE [LARGE SCALE GENOMIC DNA]</scope>
    <source>
        <strain evidence="2 3">Marx 270</strain>
    </source>
</reference>
<gene>
    <name evidence="2" type="ORF">M404DRAFT_995640</name>
</gene>